<reference evidence="2 3" key="1">
    <citation type="submission" date="2017-04" db="EMBL/GenBank/DDBJ databases">
        <authorList>
            <person name="Afonso C.L."/>
            <person name="Miller P.J."/>
            <person name="Scott M.A."/>
            <person name="Spackman E."/>
            <person name="Goraichik I."/>
            <person name="Dimitrov K.M."/>
            <person name="Suarez D.L."/>
            <person name="Swayne D.E."/>
        </authorList>
    </citation>
    <scope>NUCLEOTIDE SEQUENCE [LARGE SCALE GENOMIC DNA]</scope>
    <source>
        <strain evidence="2 3">A2P</strain>
    </source>
</reference>
<evidence type="ECO:0000259" key="1">
    <source>
        <dbReference type="PROSITE" id="PS50943"/>
    </source>
</evidence>
<evidence type="ECO:0000313" key="3">
    <source>
        <dbReference type="Proteomes" id="UP000192936"/>
    </source>
</evidence>
<accession>A0A1X7HSV0</accession>
<dbReference type="InterPro" id="IPR010982">
    <property type="entry name" value="Lambda_DNA-bd_dom_sf"/>
</dbReference>
<dbReference type="EMBL" id="FXAK01000010">
    <property type="protein sequence ID" value="SMF92318.1"/>
    <property type="molecule type" value="Genomic_DNA"/>
</dbReference>
<dbReference type="Gene3D" id="1.10.260.40">
    <property type="entry name" value="lambda repressor-like DNA-binding domains"/>
    <property type="match status" value="1"/>
</dbReference>
<dbReference type="SMART" id="SM00530">
    <property type="entry name" value="HTH_XRE"/>
    <property type="match status" value="1"/>
</dbReference>
<dbReference type="RefSeq" id="WP_208621360.1">
    <property type="nucleotide sequence ID" value="NZ_FXAK01000010.1"/>
</dbReference>
<feature type="domain" description="HTH cro/C1-type" evidence="1">
    <location>
        <begin position="16"/>
        <end position="69"/>
    </location>
</feature>
<gene>
    <name evidence="2" type="ORF">SAMN02982917_0559</name>
</gene>
<sequence>MTATLCDIGSMTPEQLRMARAALDWSAERLADECGIGVNTVRRIEKGRGALYETIQKLQKTLEAAGVEFIGEGEYRGDGGPGVRLRKGLI</sequence>
<dbReference type="Pfam" id="PF01381">
    <property type="entry name" value="HTH_3"/>
    <property type="match status" value="1"/>
</dbReference>
<evidence type="ECO:0000313" key="2">
    <source>
        <dbReference type="EMBL" id="SMF92318.1"/>
    </source>
</evidence>
<proteinExistence type="predicted"/>
<dbReference type="SUPFAM" id="SSF47413">
    <property type="entry name" value="lambda repressor-like DNA-binding domains"/>
    <property type="match status" value="1"/>
</dbReference>
<dbReference type="GO" id="GO:0003677">
    <property type="term" value="F:DNA binding"/>
    <property type="evidence" value="ECO:0007669"/>
    <property type="project" value="InterPro"/>
</dbReference>
<name>A0A1X7HSV0_9PROT</name>
<dbReference type="Proteomes" id="UP000192936">
    <property type="component" value="Unassembled WGS sequence"/>
</dbReference>
<dbReference type="CDD" id="cd00093">
    <property type="entry name" value="HTH_XRE"/>
    <property type="match status" value="1"/>
</dbReference>
<protein>
    <submittedName>
        <fullName evidence="2">Helix-turn-helix</fullName>
    </submittedName>
</protein>
<dbReference type="PROSITE" id="PS50943">
    <property type="entry name" value="HTH_CROC1"/>
    <property type="match status" value="1"/>
</dbReference>
<dbReference type="AlphaFoldDB" id="A0A1X7HSV0"/>
<dbReference type="InterPro" id="IPR001387">
    <property type="entry name" value="Cro/C1-type_HTH"/>
</dbReference>
<dbReference type="STRING" id="286727.SAMN02982917_0559"/>
<organism evidence="2 3">
    <name type="scientific">Azospirillum oryzae</name>
    <dbReference type="NCBI Taxonomy" id="286727"/>
    <lineage>
        <taxon>Bacteria</taxon>
        <taxon>Pseudomonadati</taxon>
        <taxon>Pseudomonadota</taxon>
        <taxon>Alphaproteobacteria</taxon>
        <taxon>Rhodospirillales</taxon>
        <taxon>Azospirillaceae</taxon>
        <taxon>Azospirillum</taxon>
    </lineage>
</organism>